<feature type="transmembrane region" description="Helical" evidence="8">
    <location>
        <begin position="914"/>
        <end position="940"/>
    </location>
</feature>
<dbReference type="SUPFAM" id="SSF103473">
    <property type="entry name" value="MFS general substrate transporter"/>
    <property type="match status" value="1"/>
</dbReference>
<dbReference type="GO" id="GO:0016651">
    <property type="term" value="F:oxidoreductase activity, acting on NAD(P)H"/>
    <property type="evidence" value="ECO:0007669"/>
    <property type="project" value="InterPro"/>
</dbReference>
<dbReference type="HOGENOM" id="CLU_301285_0_0_1"/>
<dbReference type="CDD" id="cd08249">
    <property type="entry name" value="enoyl_reductase_like"/>
    <property type="match status" value="1"/>
</dbReference>
<keyword evidence="7" id="KW-0325">Glycoprotein</keyword>
<dbReference type="Pfam" id="PF07690">
    <property type="entry name" value="MFS_1"/>
    <property type="match status" value="1"/>
</dbReference>
<keyword evidence="4 8" id="KW-1133">Transmembrane helix</keyword>
<dbReference type="PROSITE" id="PS50850">
    <property type="entry name" value="MFS"/>
    <property type="match status" value="1"/>
</dbReference>
<gene>
    <name evidence="10" type="ORF">FOC4_g10004041</name>
</gene>
<dbReference type="InterPro" id="IPR036291">
    <property type="entry name" value="NAD(P)-bd_dom_sf"/>
</dbReference>
<dbReference type="SMART" id="SM00829">
    <property type="entry name" value="PKS_ER"/>
    <property type="match status" value="1"/>
</dbReference>
<evidence type="ECO:0000256" key="2">
    <source>
        <dbReference type="ARBA" id="ARBA00008072"/>
    </source>
</evidence>
<proteinExistence type="inferred from homology"/>
<accession>N1S290</accession>
<dbReference type="EMBL" id="KB726281">
    <property type="protein sequence ID" value="EMT72184.1"/>
    <property type="molecule type" value="Genomic_DNA"/>
</dbReference>
<evidence type="ECO:0000256" key="1">
    <source>
        <dbReference type="ARBA" id="ARBA00004141"/>
    </source>
</evidence>
<reference evidence="11" key="2">
    <citation type="journal article" date="2014" name="PLoS ONE">
        <title>Genome and Transcriptome Analysis of the Fungal Pathogen Fusarium oxysporum f. sp. cubense Causing Banana Vascular Wilt Disease.</title>
        <authorList>
            <person name="Guo L."/>
            <person name="Han L."/>
            <person name="Yang L."/>
            <person name="Zeng H."/>
            <person name="Fan D."/>
            <person name="Zhu Y."/>
            <person name="Feng Y."/>
            <person name="Wang G."/>
            <person name="Peng C."/>
            <person name="Jiang X."/>
            <person name="Zhou D."/>
            <person name="Ni P."/>
            <person name="Liang C."/>
            <person name="Liu L."/>
            <person name="Wang J."/>
            <person name="Mao C."/>
            <person name="Fang X."/>
            <person name="Peng M."/>
            <person name="Huang J."/>
        </authorList>
    </citation>
    <scope>NUCLEOTIDE SEQUENCE [LARGE SCALE GENOMIC DNA]</scope>
    <source>
        <strain evidence="11">race 4</strain>
    </source>
</reference>
<keyword evidence="3 8" id="KW-0812">Transmembrane</keyword>
<feature type="domain" description="Major facilitator superfamily (MFS) profile" evidence="9">
    <location>
        <begin position="437"/>
        <end position="943"/>
    </location>
</feature>
<feature type="transmembrane region" description="Helical" evidence="8">
    <location>
        <begin position="675"/>
        <end position="693"/>
    </location>
</feature>
<keyword evidence="5" id="KW-0560">Oxidoreductase</keyword>
<feature type="transmembrane region" description="Helical" evidence="8">
    <location>
        <begin position="650"/>
        <end position="669"/>
    </location>
</feature>
<evidence type="ECO:0000256" key="3">
    <source>
        <dbReference type="ARBA" id="ARBA00022692"/>
    </source>
</evidence>
<dbReference type="Gene3D" id="3.40.50.720">
    <property type="entry name" value="NAD(P)-binding Rossmann-like Domain"/>
    <property type="match status" value="1"/>
</dbReference>
<evidence type="ECO:0000313" key="11">
    <source>
        <dbReference type="Proteomes" id="UP000016929"/>
    </source>
</evidence>
<keyword evidence="6 8" id="KW-0472">Membrane</keyword>
<dbReference type="InterPro" id="IPR011701">
    <property type="entry name" value="MFS"/>
</dbReference>
<dbReference type="GO" id="GO:0022857">
    <property type="term" value="F:transmembrane transporter activity"/>
    <property type="evidence" value="ECO:0007669"/>
    <property type="project" value="InterPro"/>
</dbReference>
<feature type="transmembrane region" description="Helical" evidence="8">
    <location>
        <begin position="503"/>
        <end position="522"/>
    </location>
</feature>
<evidence type="ECO:0000256" key="8">
    <source>
        <dbReference type="SAM" id="Phobius"/>
    </source>
</evidence>
<keyword evidence="11" id="KW-1185">Reference proteome</keyword>
<feature type="transmembrane region" description="Helical" evidence="8">
    <location>
        <begin position="791"/>
        <end position="812"/>
    </location>
</feature>
<dbReference type="Pfam" id="PF00107">
    <property type="entry name" value="ADH_zinc_N"/>
    <property type="match status" value="1"/>
</dbReference>
<feature type="transmembrane region" description="Helical" evidence="8">
    <location>
        <begin position="474"/>
        <end position="491"/>
    </location>
</feature>
<dbReference type="PANTHER" id="PTHR23501">
    <property type="entry name" value="MAJOR FACILITATOR SUPERFAMILY"/>
    <property type="match status" value="1"/>
</dbReference>
<dbReference type="GO" id="GO:0005886">
    <property type="term" value="C:plasma membrane"/>
    <property type="evidence" value="ECO:0007669"/>
    <property type="project" value="TreeGrafter"/>
</dbReference>
<feature type="transmembrane region" description="Helical" evidence="8">
    <location>
        <begin position="528"/>
        <end position="549"/>
    </location>
</feature>
<dbReference type="Gene3D" id="3.90.180.10">
    <property type="entry name" value="Medium-chain alcohol dehydrogenases, catalytic domain"/>
    <property type="match status" value="1"/>
</dbReference>
<feature type="transmembrane region" description="Helical" evidence="8">
    <location>
        <begin position="588"/>
        <end position="611"/>
    </location>
</feature>
<organism evidence="10 11">
    <name type="scientific">Fusarium oxysporum f. sp. cubense (strain race 4)</name>
    <name type="common">Panama disease fungus</name>
    <dbReference type="NCBI Taxonomy" id="2502994"/>
    <lineage>
        <taxon>Eukaryota</taxon>
        <taxon>Fungi</taxon>
        <taxon>Dikarya</taxon>
        <taxon>Ascomycota</taxon>
        <taxon>Pezizomycotina</taxon>
        <taxon>Sordariomycetes</taxon>
        <taxon>Hypocreomycetidae</taxon>
        <taxon>Hypocreales</taxon>
        <taxon>Nectriaceae</taxon>
        <taxon>Fusarium</taxon>
        <taxon>Fusarium oxysporum species complex</taxon>
    </lineage>
</organism>
<dbReference type="InterPro" id="IPR036259">
    <property type="entry name" value="MFS_trans_sf"/>
</dbReference>
<comment type="similarity">
    <text evidence="2">Belongs to the zinc-containing alcohol dehydrogenase family.</text>
</comment>
<comment type="subcellular location">
    <subcellularLocation>
        <location evidence="1">Membrane</location>
        <topology evidence="1">Multi-pass membrane protein</topology>
    </subcellularLocation>
</comment>
<evidence type="ECO:0000256" key="4">
    <source>
        <dbReference type="ARBA" id="ARBA00022989"/>
    </source>
</evidence>
<dbReference type="PANTHER" id="PTHR23501:SF39">
    <property type="entry name" value="MULTIDRUG TRANSPORTER, PUTATIVE (AFU_ORTHOLOGUE AFUA_1G05010)-RELATED"/>
    <property type="match status" value="1"/>
</dbReference>
<protein>
    <submittedName>
        <fullName evidence="10">Zinc-binding alcohol dehydrogenase domain-containing protein cipB</fullName>
    </submittedName>
</protein>
<reference evidence="11" key="1">
    <citation type="submission" date="2012-09" db="EMBL/GenBank/DDBJ databases">
        <title>Genome sequencing and comparative transcriptomics of race 1 and race 4 of banana pathogen: Fusarium oxysporum f. sp. cubense.</title>
        <authorList>
            <person name="Fang X."/>
            <person name="Huang J."/>
        </authorList>
    </citation>
    <scope>NUCLEOTIDE SEQUENCE [LARGE SCALE GENOMIC DNA]</scope>
    <source>
        <strain evidence="11">race 4</strain>
    </source>
</reference>
<evidence type="ECO:0000256" key="7">
    <source>
        <dbReference type="ARBA" id="ARBA00023180"/>
    </source>
</evidence>
<feature type="transmembrane region" description="Helical" evidence="8">
    <location>
        <begin position="818"/>
        <end position="835"/>
    </location>
</feature>
<dbReference type="Gene3D" id="1.20.1250.20">
    <property type="entry name" value="MFS general substrate transporter like domains"/>
    <property type="match status" value="2"/>
</dbReference>
<feature type="transmembrane region" description="Helical" evidence="8">
    <location>
        <begin position="561"/>
        <end position="582"/>
    </location>
</feature>
<feature type="transmembrane region" description="Helical" evidence="8">
    <location>
        <begin position="724"/>
        <end position="749"/>
    </location>
</feature>
<dbReference type="SUPFAM" id="SSF50129">
    <property type="entry name" value="GroES-like"/>
    <property type="match status" value="1"/>
</dbReference>
<sequence>MSGNKAAWISAPSDYPFQVKEACMPTAGPGEIVIKNAAVSINPVDWKIQHHGRYLSEYPFILGEDAAGIVEQVGAGVTRFKKGDRIIAAFQHYPVAMDKLACPVPEGMTFEEAVVLPLAISTASAGLYDPAILNLPLPNPNPTGYDESTGKTILIWGGASSVGAIAIQLAAASGATVITTASPANHDFVRSLGASHVFDYRSASVIEDIVRVLKTTPSYGVFDAIGGDASFDATSAILDKLGEYLPVATVIATDRVTDNYKPKYVVAFSIIQEPTKHIGEWIWCNYIPKALANGSFKAKPDASVVEHGLESIQGALDVHQKGVSAKKIVIFKLRNDLQQDDVPLVSTPDELMQVPDTLMQDKRVRYANLSLTAYRTDNAPAMPSLLEAVCHFFFSAKRKPGLWKVRNADTVFSTISLEPCQDCKRESSQRVRYRWRIILGLVLPFAISALDVTIIATALPWIAADFDRVTQLNWIIAAFNLTAVVFIPLWGQMADIFGRHSTIQACMILTLIGGGICTGTPYNAFPMLLFGRALQGIGCAGMNVVIRAIVADKVSLREDAYTWSIFSLVGGCSYAIGPVVGGYLTKTTWRWCFGINLPIGVAGCIVVFVFLRPVLLGPQPLPQLEETTQIARKSTVMQRLATIDAGGQDLCLLGIGLLVLAFTWAGATYDWDTSAVLVPTIAGFVIIFAFIWWQREMEPGRRLAKLFPRQLPMISWQVIKNRDIGLLLFTSFASGMAMYAVMYFCSLYFTMVKHSPASEAGRALLFFVPGIAVGVYMAIRMCNNWPRQTWHPIMTGSIIEAVAIALLAWAMWEERDGVVYGMMAMAGVGVGVRFMPVPLHGMGFFPKQVSAIVSLTQLSDPLGGTFGLTIMTTVFNNAVNLGNNTTMSANDFVTLQNLPPEAIAEIKEAAKEGIVWALIAIFPFMILCIVAAAFMGSVYLTTGAEDEDDNANQIYEGVYLWALLRKEKIDRNSDKVKVTYRAAYANRPSLPR</sequence>
<dbReference type="InterPro" id="IPR013154">
    <property type="entry name" value="ADH-like_N"/>
</dbReference>
<dbReference type="SUPFAM" id="SSF51735">
    <property type="entry name" value="NAD(P)-binding Rossmann-fold domains"/>
    <property type="match status" value="1"/>
</dbReference>
<evidence type="ECO:0000313" key="10">
    <source>
        <dbReference type="EMBL" id="EMT72184.1"/>
    </source>
</evidence>
<name>N1S290_FUSC4</name>
<dbReference type="InterPro" id="IPR011032">
    <property type="entry name" value="GroES-like_sf"/>
</dbReference>
<dbReference type="Pfam" id="PF08240">
    <property type="entry name" value="ADH_N"/>
    <property type="match status" value="1"/>
</dbReference>
<feature type="transmembrane region" description="Helical" evidence="8">
    <location>
        <begin position="761"/>
        <end position="779"/>
    </location>
</feature>
<dbReference type="InterPro" id="IPR020846">
    <property type="entry name" value="MFS_dom"/>
</dbReference>
<feature type="transmembrane region" description="Helical" evidence="8">
    <location>
        <begin position="437"/>
        <end position="462"/>
    </location>
</feature>
<dbReference type="Proteomes" id="UP000016929">
    <property type="component" value="Unassembled WGS sequence"/>
</dbReference>
<evidence type="ECO:0000256" key="6">
    <source>
        <dbReference type="ARBA" id="ARBA00023136"/>
    </source>
</evidence>
<dbReference type="InterPro" id="IPR013149">
    <property type="entry name" value="ADH-like_C"/>
</dbReference>
<evidence type="ECO:0000259" key="9">
    <source>
        <dbReference type="PROSITE" id="PS50850"/>
    </source>
</evidence>
<dbReference type="InterPro" id="IPR020843">
    <property type="entry name" value="ER"/>
</dbReference>
<dbReference type="InterPro" id="IPR047122">
    <property type="entry name" value="Trans-enoyl_RdTase-like"/>
</dbReference>
<evidence type="ECO:0000256" key="5">
    <source>
        <dbReference type="ARBA" id="ARBA00023002"/>
    </source>
</evidence>
<dbReference type="AlphaFoldDB" id="N1S290"/>